<evidence type="ECO:0008006" key="4">
    <source>
        <dbReference type="Google" id="ProtNLM"/>
    </source>
</evidence>
<feature type="transmembrane region" description="Helical" evidence="1">
    <location>
        <begin position="26"/>
        <end position="47"/>
    </location>
</feature>
<organism evidence="2 3">
    <name type="scientific">Mesobacillus persicus</name>
    <dbReference type="NCBI Taxonomy" id="930146"/>
    <lineage>
        <taxon>Bacteria</taxon>
        <taxon>Bacillati</taxon>
        <taxon>Bacillota</taxon>
        <taxon>Bacilli</taxon>
        <taxon>Bacillales</taxon>
        <taxon>Bacillaceae</taxon>
        <taxon>Mesobacillus</taxon>
    </lineage>
</organism>
<keyword evidence="1" id="KW-1133">Transmembrane helix</keyword>
<dbReference type="AlphaFoldDB" id="A0A1H8AMJ2"/>
<evidence type="ECO:0000256" key="1">
    <source>
        <dbReference type="SAM" id="Phobius"/>
    </source>
</evidence>
<sequence>MKATKLNKKEEVQHEQVQETSKVGTWISVGILGAVILGTYFLLYGLYMARL</sequence>
<dbReference type="RefSeq" id="WP_170843831.1">
    <property type="nucleotide sequence ID" value="NZ_FOBW01000005.1"/>
</dbReference>
<evidence type="ECO:0000313" key="3">
    <source>
        <dbReference type="Proteomes" id="UP000198553"/>
    </source>
</evidence>
<keyword evidence="1" id="KW-0472">Membrane</keyword>
<reference evidence="3" key="1">
    <citation type="submission" date="2016-10" db="EMBL/GenBank/DDBJ databases">
        <authorList>
            <person name="Varghese N."/>
            <person name="Submissions S."/>
        </authorList>
    </citation>
    <scope>NUCLEOTIDE SEQUENCE [LARGE SCALE GENOMIC DNA]</scope>
    <source>
        <strain evidence="3">B48,IBRC-M 10115,DSM 25386,CECT 8001</strain>
    </source>
</reference>
<dbReference type="Proteomes" id="UP000198553">
    <property type="component" value="Unassembled WGS sequence"/>
</dbReference>
<gene>
    <name evidence="2" type="ORF">SAMN05192533_10548</name>
</gene>
<dbReference type="EMBL" id="FOBW01000005">
    <property type="protein sequence ID" value="SEM71068.1"/>
    <property type="molecule type" value="Genomic_DNA"/>
</dbReference>
<dbReference type="STRING" id="930146.SAMN05192533_10548"/>
<keyword evidence="3" id="KW-1185">Reference proteome</keyword>
<name>A0A1H8AMJ2_9BACI</name>
<accession>A0A1H8AMJ2</accession>
<keyword evidence="1" id="KW-0812">Transmembrane</keyword>
<protein>
    <recommendedName>
        <fullName evidence="4">Cytochrome c oxidase subunit IIa family protein</fullName>
    </recommendedName>
</protein>
<proteinExistence type="predicted"/>
<evidence type="ECO:0000313" key="2">
    <source>
        <dbReference type="EMBL" id="SEM71068.1"/>
    </source>
</evidence>